<dbReference type="PANTHER" id="PTHR33121">
    <property type="entry name" value="CYCLIC DI-GMP PHOSPHODIESTERASE PDEF"/>
    <property type="match status" value="1"/>
</dbReference>
<dbReference type="Proteomes" id="UP001170624">
    <property type="component" value="Unassembled WGS sequence"/>
</dbReference>
<dbReference type="Gene3D" id="3.20.20.450">
    <property type="entry name" value="EAL domain"/>
    <property type="match status" value="1"/>
</dbReference>
<organism evidence="2 3">
    <name type="scientific">Photobacterium sanguinicancri</name>
    <dbReference type="NCBI Taxonomy" id="875932"/>
    <lineage>
        <taxon>Bacteria</taxon>
        <taxon>Pseudomonadati</taxon>
        <taxon>Pseudomonadota</taxon>
        <taxon>Gammaproteobacteria</taxon>
        <taxon>Vibrionales</taxon>
        <taxon>Vibrionaceae</taxon>
        <taxon>Photobacterium</taxon>
    </lineage>
</organism>
<reference evidence="2" key="1">
    <citation type="submission" date="2023-07" db="EMBL/GenBank/DDBJ databases">
        <title>Genome content predicts the carbon catabolic preferences of heterotrophic bacteria.</title>
        <authorList>
            <person name="Gralka M."/>
        </authorList>
    </citation>
    <scope>NUCLEOTIDE SEQUENCE</scope>
    <source>
        <strain evidence="2">G2M05</strain>
    </source>
</reference>
<proteinExistence type="predicted"/>
<dbReference type="InterPro" id="IPR001633">
    <property type="entry name" value="EAL_dom"/>
</dbReference>
<dbReference type="GO" id="GO:0071111">
    <property type="term" value="F:cyclic-guanylate-specific phosphodiesterase activity"/>
    <property type="evidence" value="ECO:0007669"/>
    <property type="project" value="InterPro"/>
</dbReference>
<sequence>MLIALCALLAAKVSREKKKRSFAQLRLEREQKKQILKSLFCEESQLPNINYIQKKILSNNEINDSAHHIMHVICVGRSADYYRFFDSKTSREIKTQLHNCLNDALLPSVIGLFEDRYIVVVFVKNSPWKKEQIIEQQQRVQRTLPHELVVGGKPLPFDYSVASMPFSEKDIAKGKSYLFKKMAFCVNKSLKSLEGLYVYSHSDYKRSLRKRQIIQDLSQDIRQGGAKFSLCYQPIFHSTDTSEVNIWEILLRWNRTEYGGPGEFMPLVATKPHLHYSLTMMILKKVIDYAVSSEDTLPNISINVSNSDLMMVDFFDDVMIATEVYPELRSKIIFEVVEYSEMLSKKHVKDNILNLKKIGFRFAIDDFGCGYSNLQLLTEKHFDFIKIDKTIIGMCEQDAVAYETLQFILKLSESINAGLVIEGVETAQQLALVPEDPNVFIQGFLLSRPVRLTSTLSPRTK</sequence>
<dbReference type="SMART" id="SM00052">
    <property type="entry name" value="EAL"/>
    <property type="match status" value="1"/>
</dbReference>
<dbReference type="RefSeq" id="WP_303498085.1">
    <property type="nucleotide sequence ID" value="NZ_JAUOPU010000002.1"/>
</dbReference>
<name>A0AAW7Y1P0_9GAMM</name>
<dbReference type="EMBL" id="JAUOPU010000002">
    <property type="protein sequence ID" value="MDO6541349.1"/>
    <property type="molecule type" value="Genomic_DNA"/>
</dbReference>
<dbReference type="AlphaFoldDB" id="A0AAW7Y1P0"/>
<dbReference type="SUPFAM" id="SSF141868">
    <property type="entry name" value="EAL domain-like"/>
    <property type="match status" value="1"/>
</dbReference>
<feature type="domain" description="EAL" evidence="1">
    <location>
        <begin position="210"/>
        <end position="461"/>
    </location>
</feature>
<dbReference type="Pfam" id="PF00563">
    <property type="entry name" value="EAL"/>
    <property type="match status" value="1"/>
</dbReference>
<accession>A0AAW7Y1P0</accession>
<dbReference type="InterPro" id="IPR050706">
    <property type="entry name" value="Cyclic-di-GMP_PDE-like"/>
</dbReference>
<protein>
    <submittedName>
        <fullName evidence="2">EAL domain-containing protein</fullName>
    </submittedName>
</protein>
<gene>
    <name evidence="2" type="ORF">Q4568_02325</name>
</gene>
<dbReference type="PROSITE" id="PS50883">
    <property type="entry name" value="EAL"/>
    <property type="match status" value="1"/>
</dbReference>
<evidence type="ECO:0000313" key="2">
    <source>
        <dbReference type="EMBL" id="MDO6541349.1"/>
    </source>
</evidence>
<dbReference type="InterPro" id="IPR035919">
    <property type="entry name" value="EAL_sf"/>
</dbReference>
<dbReference type="PANTHER" id="PTHR33121:SF70">
    <property type="entry name" value="SIGNALING PROTEIN YKOW"/>
    <property type="match status" value="1"/>
</dbReference>
<evidence type="ECO:0000259" key="1">
    <source>
        <dbReference type="PROSITE" id="PS50883"/>
    </source>
</evidence>
<dbReference type="CDD" id="cd01948">
    <property type="entry name" value="EAL"/>
    <property type="match status" value="1"/>
</dbReference>
<comment type="caution">
    <text evidence="2">The sequence shown here is derived from an EMBL/GenBank/DDBJ whole genome shotgun (WGS) entry which is preliminary data.</text>
</comment>
<evidence type="ECO:0000313" key="3">
    <source>
        <dbReference type="Proteomes" id="UP001170624"/>
    </source>
</evidence>